<dbReference type="Gene3D" id="3.40.1000.70">
    <property type="entry name" value="PknH-like extracellular domain"/>
    <property type="match status" value="1"/>
</dbReference>
<keyword evidence="2" id="KW-0812">Transmembrane</keyword>
<keyword evidence="2" id="KW-1133">Transmembrane helix</keyword>
<sequence>MSRYDPPHDGDETTPFAPRAIHEEDTLYAGLFTSPQQPPPGAGHGQQPPPHSGGLVAGRRRWWVIGGAVAAVSAVIVGLVVFTGGDDGSSTDATATTSTRVPAGPSTTAAATPRSTSAPAPPPPPPVVDAAGLPGLLLPADLVNQRMNTTGMTADPPFAKLLPGSVTPAHCTGAWGPAYEATYQGSGYTGLAIQGFFQPPIQMVQAVVSFPDAGAAKAFYDRQVADWNECKSTHIRYEGGGVTEADLGVPSMAAGIMTLLLVPTTAKTAGQQCERDMALRSNVIVDVRACSPTVGSAGFSIANEIAEKIAPAA</sequence>
<dbReference type="AlphaFoldDB" id="A0A7I7WRU9"/>
<dbReference type="EMBL" id="AP022608">
    <property type="protein sequence ID" value="BBZ19840.1"/>
    <property type="molecule type" value="Genomic_DNA"/>
</dbReference>
<name>A0A7I7WRU9_MYCGU</name>
<accession>A0A7I7WRU9</accession>
<dbReference type="Proteomes" id="UP000466187">
    <property type="component" value="Chromosome"/>
</dbReference>
<feature type="region of interest" description="Disordered" evidence="1">
    <location>
        <begin position="31"/>
        <end position="55"/>
    </location>
</feature>
<feature type="domain" description="PknH-like extracellular" evidence="3">
    <location>
        <begin position="128"/>
        <end position="308"/>
    </location>
</feature>
<reference evidence="4 5" key="1">
    <citation type="journal article" date="2019" name="Emerg. Microbes Infect.">
        <title>Comprehensive subspecies identification of 175 nontuberculous mycobacteria species based on 7547 genomic profiles.</title>
        <authorList>
            <person name="Matsumoto Y."/>
            <person name="Kinjo T."/>
            <person name="Motooka D."/>
            <person name="Nabeya D."/>
            <person name="Jung N."/>
            <person name="Uechi K."/>
            <person name="Horii T."/>
            <person name="Iida T."/>
            <person name="Fujita J."/>
            <person name="Nakamura S."/>
        </authorList>
    </citation>
    <scope>NUCLEOTIDE SEQUENCE [LARGE SCALE GENOMIC DNA]</scope>
    <source>
        <strain evidence="4 5">JCM 12688</strain>
    </source>
</reference>
<organism evidence="4 5">
    <name type="scientific">Mycolicibacterium gadium</name>
    <name type="common">Mycobacterium gadium</name>
    <dbReference type="NCBI Taxonomy" id="1794"/>
    <lineage>
        <taxon>Bacteria</taxon>
        <taxon>Bacillati</taxon>
        <taxon>Actinomycetota</taxon>
        <taxon>Actinomycetes</taxon>
        <taxon>Mycobacteriales</taxon>
        <taxon>Mycobacteriaceae</taxon>
        <taxon>Mycolicibacterium</taxon>
    </lineage>
</organism>
<evidence type="ECO:0000313" key="5">
    <source>
        <dbReference type="Proteomes" id="UP000466187"/>
    </source>
</evidence>
<dbReference type="KEGG" id="mgad:MGAD_41750"/>
<dbReference type="InterPro" id="IPR026954">
    <property type="entry name" value="PknH-like_Extracell"/>
</dbReference>
<feature type="compositionally biased region" description="Low complexity" evidence="1">
    <location>
        <begin position="86"/>
        <end position="118"/>
    </location>
</feature>
<evidence type="ECO:0000259" key="3">
    <source>
        <dbReference type="Pfam" id="PF14032"/>
    </source>
</evidence>
<protein>
    <recommendedName>
        <fullName evidence="3">PknH-like extracellular domain-containing protein</fullName>
    </recommendedName>
</protein>
<keyword evidence="2" id="KW-0472">Membrane</keyword>
<dbReference type="Pfam" id="PF14032">
    <property type="entry name" value="PknH_C"/>
    <property type="match status" value="1"/>
</dbReference>
<feature type="region of interest" description="Disordered" evidence="1">
    <location>
        <begin position="86"/>
        <end position="125"/>
    </location>
</feature>
<feature type="transmembrane region" description="Helical" evidence="2">
    <location>
        <begin position="62"/>
        <end position="82"/>
    </location>
</feature>
<evidence type="ECO:0000313" key="4">
    <source>
        <dbReference type="EMBL" id="BBZ19840.1"/>
    </source>
</evidence>
<feature type="compositionally biased region" description="Pro residues" evidence="1">
    <location>
        <begin position="36"/>
        <end position="51"/>
    </location>
</feature>
<evidence type="ECO:0000256" key="1">
    <source>
        <dbReference type="SAM" id="MobiDB-lite"/>
    </source>
</evidence>
<gene>
    <name evidence="4" type="ORF">MGAD_41750</name>
</gene>
<dbReference type="RefSeq" id="WP_235690125.1">
    <property type="nucleotide sequence ID" value="NZ_AP022608.1"/>
</dbReference>
<dbReference type="InterPro" id="IPR038232">
    <property type="entry name" value="PknH-like_Extracell_sf"/>
</dbReference>
<evidence type="ECO:0000256" key="2">
    <source>
        <dbReference type="SAM" id="Phobius"/>
    </source>
</evidence>
<proteinExistence type="predicted"/>